<keyword evidence="2" id="KW-1185">Reference proteome</keyword>
<organism evidence="1 2">
    <name type="scientific">Cobetia crustatorum</name>
    <dbReference type="NCBI Taxonomy" id="553385"/>
    <lineage>
        <taxon>Bacteria</taxon>
        <taxon>Pseudomonadati</taxon>
        <taxon>Pseudomonadota</taxon>
        <taxon>Gammaproteobacteria</taxon>
        <taxon>Oceanospirillales</taxon>
        <taxon>Halomonadaceae</taxon>
        <taxon>Cobetia</taxon>
    </lineage>
</organism>
<dbReference type="STRING" id="553385.GCA_000591415_02330"/>
<name>A0A558HLW8_9GAMM</name>
<evidence type="ECO:0008006" key="3">
    <source>
        <dbReference type="Google" id="ProtNLM"/>
    </source>
</evidence>
<dbReference type="AlphaFoldDB" id="A0A558HLW8"/>
<dbReference type="RefSeq" id="WP_088743346.1">
    <property type="nucleotide sequence ID" value="NZ_CAWOWR010000116.1"/>
</dbReference>
<proteinExistence type="predicted"/>
<dbReference type="SUPFAM" id="SSF54593">
    <property type="entry name" value="Glyoxalase/Bleomycin resistance protein/Dihydroxybiphenyl dioxygenase"/>
    <property type="match status" value="1"/>
</dbReference>
<dbReference type="Proteomes" id="UP000319941">
    <property type="component" value="Unassembled WGS sequence"/>
</dbReference>
<dbReference type="EMBL" id="VNFH01000006">
    <property type="protein sequence ID" value="TVU70139.1"/>
    <property type="molecule type" value="Genomic_DNA"/>
</dbReference>
<protein>
    <recommendedName>
        <fullName evidence="3">VOC family protein</fullName>
    </recommendedName>
</protein>
<evidence type="ECO:0000313" key="2">
    <source>
        <dbReference type="Proteomes" id="UP000319941"/>
    </source>
</evidence>
<reference evidence="1 2" key="1">
    <citation type="submission" date="2019-07" db="EMBL/GenBank/DDBJ databases">
        <title>Diversity of Bacteria from Kongsfjorden, Arctic.</title>
        <authorList>
            <person name="Yu Y."/>
        </authorList>
    </citation>
    <scope>NUCLEOTIDE SEQUENCE [LARGE SCALE GENOMIC DNA]</scope>
    <source>
        <strain evidence="1 2">SM1923</strain>
    </source>
</reference>
<sequence>MIQRLSLHPAILEVRNLEASCRFFSEALALPLLLRSSSSATFELSHTRDHYTSVLMLQDSAEHPDSRKLTLEIDRDDFAHVSQTLQAYGGHLMESHGSSSPGCAWQVLDCVLPDGHRLRVVSINPERCAPMINRGVRLTP</sequence>
<dbReference type="Gene3D" id="3.10.180.10">
    <property type="entry name" value="2,3-Dihydroxybiphenyl 1,2-Dioxygenase, domain 1"/>
    <property type="match status" value="1"/>
</dbReference>
<accession>A0A558HLW8</accession>
<dbReference type="InterPro" id="IPR029068">
    <property type="entry name" value="Glyas_Bleomycin-R_OHBP_Dase"/>
</dbReference>
<comment type="caution">
    <text evidence="1">The sequence shown here is derived from an EMBL/GenBank/DDBJ whole genome shotgun (WGS) entry which is preliminary data.</text>
</comment>
<dbReference type="OrthoDB" id="6182803at2"/>
<evidence type="ECO:0000313" key="1">
    <source>
        <dbReference type="EMBL" id="TVU70139.1"/>
    </source>
</evidence>
<gene>
    <name evidence="1" type="ORF">FQP86_10090</name>
</gene>